<name>A0A7H1MKZ6_9LACO</name>
<keyword evidence="2" id="KW-1185">Reference proteome</keyword>
<dbReference type="EMBL" id="CP043431">
    <property type="protein sequence ID" value="QNT64132.1"/>
    <property type="molecule type" value="Genomic_DNA"/>
</dbReference>
<organism evidence="1 2">
    <name type="scientific">Weissella koreensis</name>
    <dbReference type="NCBI Taxonomy" id="165096"/>
    <lineage>
        <taxon>Bacteria</taxon>
        <taxon>Bacillati</taxon>
        <taxon>Bacillota</taxon>
        <taxon>Bacilli</taxon>
        <taxon>Lactobacillales</taxon>
        <taxon>Lactobacillaceae</taxon>
        <taxon>Weissella</taxon>
    </lineage>
</organism>
<accession>A0A7H1MKZ6</accession>
<proteinExistence type="predicted"/>
<dbReference type="RefSeq" id="WP_104914502.1">
    <property type="nucleotide sequence ID" value="NZ_CP026847.1"/>
</dbReference>
<sequence>MKKIELIISGVVIVTTISYLIKKVSNKGKEQYHIDNIIVKNNDIKNKKIMDDIDTEWANVQVDNDFNNIQLRHKEADDFMKSTLDSIFNDNLKDVKMTNNNNMSNDLENLLK</sequence>
<dbReference type="AlphaFoldDB" id="A0A7H1MKZ6"/>
<gene>
    <name evidence="1" type="ORF">FY536_02075</name>
</gene>
<evidence type="ECO:0000313" key="2">
    <source>
        <dbReference type="Proteomes" id="UP000516446"/>
    </source>
</evidence>
<evidence type="ECO:0000313" key="1">
    <source>
        <dbReference type="EMBL" id="QNT64132.1"/>
    </source>
</evidence>
<dbReference type="Proteomes" id="UP000516446">
    <property type="component" value="Chromosome"/>
</dbReference>
<reference evidence="1 2" key="1">
    <citation type="submission" date="2019-08" db="EMBL/GenBank/DDBJ databases">
        <authorList>
            <person name="Chang H.C."/>
            <person name="Mun S.Y."/>
        </authorList>
    </citation>
    <scope>NUCLEOTIDE SEQUENCE [LARGE SCALE GENOMIC DNA]</scope>
    <source>
        <strain evidence="1 2">SK</strain>
    </source>
</reference>
<protein>
    <submittedName>
        <fullName evidence="1">Uncharacterized protein</fullName>
    </submittedName>
</protein>